<evidence type="ECO:0000256" key="6">
    <source>
        <dbReference type="ARBA" id="ARBA00022989"/>
    </source>
</evidence>
<feature type="domain" description="Type II secretion system protein GspF" evidence="9">
    <location>
        <begin position="66"/>
        <end position="188"/>
    </location>
</feature>
<dbReference type="AlphaFoldDB" id="A0A0G0P9Y8"/>
<dbReference type="Pfam" id="PF00482">
    <property type="entry name" value="T2SSF"/>
    <property type="match status" value="2"/>
</dbReference>
<comment type="caution">
    <text evidence="10">The sequence shown here is derived from an EMBL/GenBank/DDBJ whole genome shotgun (WGS) entry which is preliminary data.</text>
</comment>
<evidence type="ECO:0000256" key="1">
    <source>
        <dbReference type="ARBA" id="ARBA00004429"/>
    </source>
</evidence>
<keyword evidence="6 8" id="KW-1133">Transmembrane helix</keyword>
<evidence type="ECO:0000259" key="9">
    <source>
        <dbReference type="Pfam" id="PF00482"/>
    </source>
</evidence>
<dbReference type="STRING" id="1618345.UT18_C0006G0052"/>
<dbReference type="InterPro" id="IPR042094">
    <property type="entry name" value="T2SS_GspF_sf"/>
</dbReference>
<feature type="transmembrane region" description="Helical" evidence="8">
    <location>
        <begin position="207"/>
        <end position="234"/>
    </location>
</feature>
<evidence type="ECO:0000256" key="3">
    <source>
        <dbReference type="ARBA" id="ARBA00022475"/>
    </source>
</evidence>
<keyword evidence="3" id="KW-1003">Cell membrane</keyword>
<comment type="subcellular location">
    <subcellularLocation>
        <location evidence="1">Cell inner membrane</location>
        <topology evidence="1">Multi-pass membrane protein</topology>
    </subcellularLocation>
</comment>
<feature type="transmembrane region" description="Helical" evidence="8">
    <location>
        <begin position="165"/>
        <end position="187"/>
    </location>
</feature>
<keyword evidence="5 8" id="KW-0812">Transmembrane</keyword>
<keyword evidence="7 8" id="KW-0472">Membrane</keyword>
<dbReference type="GO" id="GO:0015628">
    <property type="term" value="P:protein secretion by the type II secretion system"/>
    <property type="evidence" value="ECO:0007669"/>
    <property type="project" value="TreeGrafter"/>
</dbReference>
<gene>
    <name evidence="10" type="ORF">UT18_C0006G0052</name>
</gene>
<dbReference type="PRINTS" id="PR00812">
    <property type="entry name" value="BCTERIALGSPF"/>
</dbReference>
<accession>A0A0G0P9Y8</accession>
<sequence length="399" mass="43692">MSTFTYLAKEKTGSISKGSLEALNRKEAISLLSEKGLTPIRIESQKQFGNFKSTTKISNKKKVNMVRQLSTLINAGVPLAQAFAVLGRQAKDASLKIIVNAIQKDLEGGLSLSNGLSKHPKVFSEVFINMIKAGEAGGSLDQTLDRLATQMEKDREIVSKVRGALMYPAVITVAMIGVVIFLMVKIVPQISSIFADMGSDLPINTKILIVISNAFSQFFVGFIVGAAILIYAYIWSYRHYEKMRFFVGKTLTRIPMIKEIVLKVNISRMTRTLASLLSSGIPVIEAIDIVANSLSNQYFKNKIGESKQFIKNGQNLSVSLEKTGALPEDVKEMIAIGEETGNLEDILFKIAEVNEKELYTLVDGLSSVIEPILMLVLGGIVGFIVISMLQPIYSLGDSI</sequence>
<dbReference type="PANTHER" id="PTHR30012">
    <property type="entry name" value="GENERAL SECRETION PATHWAY PROTEIN"/>
    <property type="match status" value="1"/>
</dbReference>
<dbReference type="FunFam" id="1.20.81.30:FF:000001">
    <property type="entry name" value="Type II secretion system protein F"/>
    <property type="match status" value="2"/>
</dbReference>
<evidence type="ECO:0000256" key="8">
    <source>
        <dbReference type="SAM" id="Phobius"/>
    </source>
</evidence>
<keyword evidence="4" id="KW-0997">Cell inner membrane</keyword>
<name>A0A0G0P9Y8_UNCC2</name>
<dbReference type="GO" id="GO:0005886">
    <property type="term" value="C:plasma membrane"/>
    <property type="evidence" value="ECO:0007669"/>
    <property type="project" value="UniProtKB-SubCell"/>
</dbReference>
<evidence type="ECO:0000313" key="11">
    <source>
        <dbReference type="Proteomes" id="UP000034207"/>
    </source>
</evidence>
<dbReference type="EMBL" id="LBVV01000006">
    <property type="protein sequence ID" value="KKQ94954.1"/>
    <property type="molecule type" value="Genomic_DNA"/>
</dbReference>
<feature type="domain" description="Type II secretion system protein GspF" evidence="9">
    <location>
        <begin position="270"/>
        <end position="391"/>
    </location>
</feature>
<dbReference type="InterPro" id="IPR018076">
    <property type="entry name" value="T2SS_GspF_dom"/>
</dbReference>
<organism evidence="10 11">
    <name type="scientific">candidate division CPR2 bacterium GW2011_GWC2_39_10</name>
    <dbReference type="NCBI Taxonomy" id="1618345"/>
    <lineage>
        <taxon>Bacteria</taxon>
        <taxon>Bacteria division CPR2</taxon>
    </lineage>
</organism>
<reference evidence="10 11" key="1">
    <citation type="journal article" date="2015" name="Nature">
        <title>rRNA introns, odd ribosomes, and small enigmatic genomes across a large radiation of phyla.</title>
        <authorList>
            <person name="Brown C.T."/>
            <person name="Hug L.A."/>
            <person name="Thomas B.C."/>
            <person name="Sharon I."/>
            <person name="Castelle C.J."/>
            <person name="Singh A."/>
            <person name="Wilkins M.J."/>
            <person name="Williams K.H."/>
            <person name="Banfield J.F."/>
        </authorList>
    </citation>
    <scope>NUCLEOTIDE SEQUENCE [LARGE SCALE GENOMIC DNA]</scope>
</reference>
<evidence type="ECO:0000313" key="10">
    <source>
        <dbReference type="EMBL" id="KKQ94954.1"/>
    </source>
</evidence>
<evidence type="ECO:0000256" key="5">
    <source>
        <dbReference type="ARBA" id="ARBA00022692"/>
    </source>
</evidence>
<proteinExistence type="inferred from homology"/>
<dbReference type="Proteomes" id="UP000034207">
    <property type="component" value="Unassembled WGS sequence"/>
</dbReference>
<dbReference type="InterPro" id="IPR003004">
    <property type="entry name" value="GspF/PilC"/>
</dbReference>
<feature type="transmembrane region" description="Helical" evidence="8">
    <location>
        <begin position="372"/>
        <end position="393"/>
    </location>
</feature>
<evidence type="ECO:0000256" key="2">
    <source>
        <dbReference type="ARBA" id="ARBA00005745"/>
    </source>
</evidence>
<dbReference type="PANTHER" id="PTHR30012:SF0">
    <property type="entry name" value="TYPE II SECRETION SYSTEM PROTEIN F-RELATED"/>
    <property type="match status" value="1"/>
</dbReference>
<evidence type="ECO:0000256" key="4">
    <source>
        <dbReference type="ARBA" id="ARBA00022519"/>
    </source>
</evidence>
<dbReference type="Gene3D" id="1.20.81.30">
    <property type="entry name" value="Type II secretion system (T2SS), domain F"/>
    <property type="match status" value="2"/>
</dbReference>
<evidence type="ECO:0000256" key="7">
    <source>
        <dbReference type="ARBA" id="ARBA00023136"/>
    </source>
</evidence>
<comment type="similarity">
    <text evidence="2">Belongs to the GSP F family.</text>
</comment>
<protein>
    <submittedName>
        <fullName evidence="10">Type II secretion system protein F</fullName>
    </submittedName>
</protein>